<evidence type="ECO:0000256" key="3">
    <source>
        <dbReference type="ARBA" id="ARBA00022840"/>
    </source>
</evidence>
<evidence type="ECO:0000256" key="4">
    <source>
        <dbReference type="PROSITE-ProRule" id="PRU00409"/>
    </source>
</evidence>
<proteinExistence type="predicted"/>
<reference evidence="6 7" key="1">
    <citation type="submission" date="2016-09" db="EMBL/GenBank/DDBJ databases">
        <title>Extensive genetic diversity and differential bi-allelic expression allows diatom success in the polar Southern Ocean.</title>
        <authorList>
            <consortium name="DOE Joint Genome Institute"/>
            <person name="Mock T."/>
            <person name="Otillar R.P."/>
            <person name="Strauss J."/>
            <person name="Dupont C."/>
            <person name="Frickenhaus S."/>
            <person name="Maumus F."/>
            <person name="Mcmullan M."/>
            <person name="Sanges R."/>
            <person name="Schmutz J."/>
            <person name="Toseland A."/>
            <person name="Valas R."/>
            <person name="Veluchamy A."/>
            <person name="Ward B.J."/>
            <person name="Allen A."/>
            <person name="Barry K."/>
            <person name="Falciatore A."/>
            <person name="Ferrante M."/>
            <person name="Fortunato A.E."/>
            <person name="Gloeckner G."/>
            <person name="Gruber A."/>
            <person name="Hipkin R."/>
            <person name="Janech M."/>
            <person name="Kroth P."/>
            <person name="Leese F."/>
            <person name="Lindquist E."/>
            <person name="Lyon B.R."/>
            <person name="Martin J."/>
            <person name="Mayer C."/>
            <person name="Parker M."/>
            <person name="Quesneville H."/>
            <person name="Raymond J."/>
            <person name="Uhlig C."/>
            <person name="Valentin K.U."/>
            <person name="Worden A.Z."/>
            <person name="Armbrust E.V."/>
            <person name="Bowler C."/>
            <person name="Green B."/>
            <person name="Moulton V."/>
            <person name="Van Oosterhout C."/>
            <person name="Grigoriev I."/>
        </authorList>
    </citation>
    <scope>NUCLEOTIDE SEQUENCE [LARGE SCALE GENOMIC DNA]</scope>
    <source>
        <strain evidence="6 7">CCMP1102</strain>
    </source>
</reference>
<dbReference type="Pfam" id="PF13535">
    <property type="entry name" value="ATP-grasp_4"/>
    <property type="match status" value="1"/>
</dbReference>
<dbReference type="PANTHER" id="PTHR43585">
    <property type="entry name" value="FUMIPYRROLE BIOSYNTHESIS PROTEIN C"/>
    <property type="match status" value="1"/>
</dbReference>
<dbReference type="EMBL" id="KV784359">
    <property type="protein sequence ID" value="OEU15992.1"/>
    <property type="molecule type" value="Genomic_DNA"/>
</dbReference>
<name>A0A1E7FCT0_9STRA</name>
<gene>
    <name evidence="6" type="ORF">FRACYDRAFT_240691</name>
</gene>
<dbReference type="OrthoDB" id="434648at2759"/>
<dbReference type="AlphaFoldDB" id="A0A1E7FCT0"/>
<keyword evidence="7" id="KW-1185">Reference proteome</keyword>
<dbReference type="Proteomes" id="UP000095751">
    <property type="component" value="Unassembled WGS sequence"/>
</dbReference>
<evidence type="ECO:0000259" key="5">
    <source>
        <dbReference type="PROSITE" id="PS50975"/>
    </source>
</evidence>
<organism evidence="6 7">
    <name type="scientific">Fragilariopsis cylindrus CCMP1102</name>
    <dbReference type="NCBI Taxonomy" id="635003"/>
    <lineage>
        <taxon>Eukaryota</taxon>
        <taxon>Sar</taxon>
        <taxon>Stramenopiles</taxon>
        <taxon>Ochrophyta</taxon>
        <taxon>Bacillariophyta</taxon>
        <taxon>Bacillariophyceae</taxon>
        <taxon>Bacillariophycidae</taxon>
        <taxon>Bacillariales</taxon>
        <taxon>Bacillariaceae</taxon>
        <taxon>Fragilariopsis</taxon>
    </lineage>
</organism>
<dbReference type="GO" id="GO:0005524">
    <property type="term" value="F:ATP binding"/>
    <property type="evidence" value="ECO:0007669"/>
    <property type="project" value="UniProtKB-UniRule"/>
</dbReference>
<keyword evidence="2 4" id="KW-0547">Nucleotide-binding</keyword>
<protein>
    <submittedName>
        <fullName evidence="6">Glutathione synthetase ATP-binding domain-like protein</fullName>
    </submittedName>
</protein>
<dbReference type="InterPro" id="IPR052032">
    <property type="entry name" value="ATP-dep_AA_Ligase"/>
</dbReference>
<feature type="domain" description="ATP-grasp" evidence="5">
    <location>
        <begin position="134"/>
        <end position="336"/>
    </location>
</feature>
<dbReference type="PROSITE" id="PS50975">
    <property type="entry name" value="ATP_GRASP"/>
    <property type="match status" value="1"/>
</dbReference>
<dbReference type="InParanoid" id="A0A1E7FCT0"/>
<dbReference type="PANTHER" id="PTHR43585:SF2">
    <property type="entry name" value="ATP-GRASP ENZYME FSQD"/>
    <property type="match status" value="1"/>
</dbReference>
<dbReference type="KEGG" id="fcy:FRACYDRAFT_240691"/>
<dbReference type="InterPro" id="IPR011761">
    <property type="entry name" value="ATP-grasp"/>
</dbReference>
<evidence type="ECO:0000313" key="6">
    <source>
        <dbReference type="EMBL" id="OEU15992.1"/>
    </source>
</evidence>
<sequence length="553" mass="60923">MASTNTNQKKAVIVVTPYSTGCCVALEMQRRGYVIVALWINGFAEEMKTHVPLSCIKELKYVCEIEEQQTLQLTLEEIKRRTNDANLEVVACLAGGEAGVDVADVVSEAMGLLSNGTLVVDDEILNRRDKKVQQELLRSAGMRSVRQSGSDKFEDVEQFLRTESYPIVLKPTESAGSDGVKLCPSYEEAKDHFHQLMSSQLVNGGDCGMVLCQEFLRGKEYVVDHVSLDGVHKTMMVWVYDKRERNGSAFVYFGCVPIEADSEEANLIIPYVRKTLDVLGVKNGPSHGEVIITESGPCLVEMNCRANGGDGAWQPLARGLTPGGYSQVEATADAYLNPDKFLTFPDKPGRLIGQGVEVCLVSYGKGTVNRTPGFDVLKKLPSCIHFESGVTIGSTVDLTTDLITCVGSVIVYHEDPAIVEDDLHFIRYLENMNGLFVFEEVEEQEQNEKVVTIADATVSSQVAKDTTVALQKTEEIEKETADNRFPDAPFLQKTISLRKTVDLDTVLDHSNGDGPPTMIRTVSLQKTTGHRFPSSGPSMLRTLSIQKEQQKHN</sequence>
<keyword evidence="1" id="KW-0436">Ligase</keyword>
<dbReference type="GO" id="GO:0016874">
    <property type="term" value="F:ligase activity"/>
    <property type="evidence" value="ECO:0007669"/>
    <property type="project" value="UniProtKB-KW"/>
</dbReference>
<evidence type="ECO:0000256" key="2">
    <source>
        <dbReference type="ARBA" id="ARBA00022741"/>
    </source>
</evidence>
<dbReference type="SUPFAM" id="SSF56059">
    <property type="entry name" value="Glutathione synthetase ATP-binding domain-like"/>
    <property type="match status" value="1"/>
</dbReference>
<dbReference type="SMART" id="SM01209">
    <property type="entry name" value="GARS_A"/>
    <property type="match status" value="1"/>
</dbReference>
<dbReference type="Gene3D" id="3.30.470.20">
    <property type="entry name" value="ATP-grasp fold, B domain"/>
    <property type="match status" value="1"/>
</dbReference>
<keyword evidence="3 4" id="KW-0067">ATP-binding</keyword>
<accession>A0A1E7FCT0</accession>
<evidence type="ECO:0000256" key="1">
    <source>
        <dbReference type="ARBA" id="ARBA00022598"/>
    </source>
</evidence>
<evidence type="ECO:0000313" key="7">
    <source>
        <dbReference type="Proteomes" id="UP000095751"/>
    </source>
</evidence>
<dbReference type="GO" id="GO:0046872">
    <property type="term" value="F:metal ion binding"/>
    <property type="evidence" value="ECO:0007669"/>
    <property type="project" value="InterPro"/>
</dbReference>